<sequence>MNISQKRAIRKFFLIFFLFTCAGGISLYYYWLQATKLPAWYSSKSGNQRKQVELVDRSDIIAAKSRLQAKIYGNVAESNKSSNNSPESVLSVASDNSASANPKNVEIGFSDREFNDMMIVELSERMDKSQDIANLPHVHTTIKEGKIETGTVVNLSELPTNGKEKAVLEKALTKLPFAKDRDIYVGLSGKPTIENGKLTLGNNPEVKIGNLSFTVAELANKLGVPQEKLAQKLNIAVEMGQLKVNDMEVKDNQVVFKGSVN</sequence>
<dbReference type="AlphaFoldDB" id="A0AAE3KK03"/>
<reference evidence="3" key="1">
    <citation type="submission" date="2022-06" db="EMBL/GenBank/DDBJ databases">
        <title>New cyanobacteria of genus Symplocastrum in benthos of Lake Baikal.</title>
        <authorList>
            <person name="Sorokovikova E."/>
            <person name="Tikhonova I."/>
            <person name="Krasnopeev A."/>
            <person name="Evseev P."/>
            <person name="Gladkikh A."/>
            <person name="Belykh O."/>
        </authorList>
    </citation>
    <scope>NUCLEOTIDE SEQUENCE</scope>
    <source>
        <strain evidence="3">BBK-W-15</strain>
    </source>
</reference>
<dbReference type="Proteomes" id="UP001204953">
    <property type="component" value="Unassembled WGS sequence"/>
</dbReference>
<keyword evidence="2" id="KW-1133">Transmembrane helix</keyword>
<proteinExistence type="predicted"/>
<keyword evidence="4" id="KW-1185">Reference proteome</keyword>
<protein>
    <submittedName>
        <fullName evidence="3">Uncharacterized protein</fullName>
    </submittedName>
</protein>
<evidence type="ECO:0000256" key="2">
    <source>
        <dbReference type="SAM" id="Phobius"/>
    </source>
</evidence>
<dbReference type="EMBL" id="JAMZMM010000006">
    <property type="protein sequence ID" value="MCP2727080.1"/>
    <property type="molecule type" value="Genomic_DNA"/>
</dbReference>
<evidence type="ECO:0000256" key="1">
    <source>
        <dbReference type="SAM" id="MobiDB-lite"/>
    </source>
</evidence>
<gene>
    <name evidence="3" type="ORF">NJ959_01140</name>
</gene>
<name>A0AAE3KK03_9CYAN</name>
<accession>A0AAE3KK03</accession>
<feature type="region of interest" description="Disordered" evidence="1">
    <location>
        <begin position="77"/>
        <end position="104"/>
    </location>
</feature>
<organism evidence="3 4">
    <name type="scientific">Limnofasciculus baicalensis BBK-W-15</name>
    <dbReference type="NCBI Taxonomy" id="2699891"/>
    <lineage>
        <taxon>Bacteria</taxon>
        <taxon>Bacillati</taxon>
        <taxon>Cyanobacteriota</taxon>
        <taxon>Cyanophyceae</taxon>
        <taxon>Coleofasciculales</taxon>
        <taxon>Coleofasciculaceae</taxon>
        <taxon>Limnofasciculus</taxon>
        <taxon>Limnofasciculus baicalensis</taxon>
    </lineage>
</organism>
<feature type="compositionally biased region" description="Polar residues" evidence="1">
    <location>
        <begin position="86"/>
        <end position="102"/>
    </location>
</feature>
<keyword evidence="2" id="KW-0812">Transmembrane</keyword>
<evidence type="ECO:0000313" key="4">
    <source>
        <dbReference type="Proteomes" id="UP001204953"/>
    </source>
</evidence>
<feature type="transmembrane region" description="Helical" evidence="2">
    <location>
        <begin position="12"/>
        <end position="31"/>
    </location>
</feature>
<evidence type="ECO:0000313" key="3">
    <source>
        <dbReference type="EMBL" id="MCP2727080.1"/>
    </source>
</evidence>
<dbReference type="RefSeq" id="WP_254009898.1">
    <property type="nucleotide sequence ID" value="NZ_JAMZMM010000006.1"/>
</dbReference>
<keyword evidence="2" id="KW-0472">Membrane</keyword>
<comment type="caution">
    <text evidence="3">The sequence shown here is derived from an EMBL/GenBank/DDBJ whole genome shotgun (WGS) entry which is preliminary data.</text>
</comment>